<reference evidence="4" key="1">
    <citation type="submission" date="2022-11" db="UniProtKB">
        <authorList>
            <consortium name="WormBaseParasite"/>
        </authorList>
    </citation>
    <scope>IDENTIFICATION</scope>
</reference>
<accession>A0A915CXM6</accession>
<evidence type="ECO:0000313" key="4">
    <source>
        <dbReference type="WBParaSite" id="jg13242.2"/>
    </source>
</evidence>
<feature type="region of interest" description="Disordered" evidence="1">
    <location>
        <begin position="475"/>
        <end position="494"/>
    </location>
</feature>
<dbReference type="WBParaSite" id="jg13242.2">
    <property type="protein sequence ID" value="jg13242.2"/>
    <property type="gene ID" value="jg13242"/>
</dbReference>
<evidence type="ECO:0000256" key="1">
    <source>
        <dbReference type="SAM" id="MobiDB-lite"/>
    </source>
</evidence>
<protein>
    <recommendedName>
        <fullName evidence="2">DUF7869 domain-containing protein</fullName>
    </recommendedName>
</protein>
<feature type="compositionally biased region" description="Polar residues" evidence="1">
    <location>
        <begin position="513"/>
        <end position="526"/>
    </location>
</feature>
<dbReference type="PANTHER" id="PTHR33153">
    <property type="entry name" value="MYND-TYPE DOMAIN-CONTAINING PROTEIN"/>
    <property type="match status" value="1"/>
</dbReference>
<evidence type="ECO:0000259" key="2">
    <source>
        <dbReference type="Pfam" id="PF25273"/>
    </source>
</evidence>
<keyword evidence="3" id="KW-1185">Reference proteome</keyword>
<dbReference type="InterPro" id="IPR057191">
    <property type="entry name" value="DUF7869"/>
</dbReference>
<feature type="domain" description="DUF7869" evidence="2">
    <location>
        <begin position="258"/>
        <end position="383"/>
    </location>
</feature>
<feature type="region of interest" description="Disordered" evidence="1">
    <location>
        <begin position="513"/>
        <end position="541"/>
    </location>
</feature>
<organism evidence="3 4">
    <name type="scientific">Ditylenchus dipsaci</name>
    <dbReference type="NCBI Taxonomy" id="166011"/>
    <lineage>
        <taxon>Eukaryota</taxon>
        <taxon>Metazoa</taxon>
        <taxon>Ecdysozoa</taxon>
        <taxon>Nematoda</taxon>
        <taxon>Chromadorea</taxon>
        <taxon>Rhabditida</taxon>
        <taxon>Tylenchina</taxon>
        <taxon>Tylenchomorpha</taxon>
        <taxon>Sphaerularioidea</taxon>
        <taxon>Anguinidae</taxon>
        <taxon>Anguininae</taxon>
        <taxon>Ditylenchus</taxon>
    </lineage>
</organism>
<feature type="compositionally biased region" description="Polar residues" evidence="1">
    <location>
        <begin position="485"/>
        <end position="494"/>
    </location>
</feature>
<dbReference type="AlphaFoldDB" id="A0A915CXM6"/>
<dbReference type="PANTHER" id="PTHR33153:SF3">
    <property type="entry name" value="TRAFFICKING PROTEIN PARTICLE COMPLEX SUBUNIT 11 DOMAIN-CONTAINING PROTEIN"/>
    <property type="match status" value="1"/>
</dbReference>
<dbReference type="Pfam" id="PF25273">
    <property type="entry name" value="DUF7869"/>
    <property type="match status" value="1"/>
</dbReference>
<dbReference type="Proteomes" id="UP000887574">
    <property type="component" value="Unplaced"/>
</dbReference>
<evidence type="ECO:0000313" key="3">
    <source>
        <dbReference type="Proteomes" id="UP000887574"/>
    </source>
</evidence>
<name>A0A915CXM6_9BILA</name>
<proteinExistence type="predicted"/>
<sequence length="1026" mass="115859">MATVSAQEVGSSDAVIVGAIDVKEKHSRFMKSFEKREVKPLKFVELIDRICCHGRCDDLMSTQFVVDFRVTWHKASSRRKAVCKKFFCAVVALSEFTFNRFIVDYINGRHQAGAHGNTGPQESSTGNEYYAPPSLTKRECVEIATGRPFKRNSSHPYRLLKEISPRVHFRKTNDLTKCNICVELNTGLHNGRCVAHDGMTKMRTKLPYLLQDRAKLLADKDLAFCDLNVALVHRPISGSSSEEFPFSMHGYFNLCGANQTPPTVAFQLDNFGPNKSYLLLGALGWFLRVQSVVREFYIAYNEVGHTHIDIDACFGRFSKRLDRSQCPSLKQEFQKLSGVQRSTTLYTVYDFDKVVGSQVVQFGSIRKNHFFRVFVDKRGVPLCQFARFVRSEHWVKPSPTSHAILLFKKLPPVAPHPPVLPVDQEKIRKLDSLVEQCCTILSTRELSNILEAKLEYLSHVGEPFQQMLDRFKDNASVGEKESEESNGNHWNTARQRCEERRVGKFLKLSSLDTANDGSLPNSPQIVSSSSDSAAGGSGRKRRQRALLVSSPVLSLSDDLAAVGSGRKRKKTSALQVSPLIPSKNFGALVARKIDEEIELFRTASRNVVPPVVDRISIEKLHHLTLMSEVDNDHVEHIYHLCVSEQWNKSQTLFVVSQIEKDKYFVLDGNHRLAAFSRYNNQLRVEKKPVFMKQIMCRIYERLSLQQQLGVLKSETTTDVRLPFFLVDKVRVVRRYLEDRQIIYPMDQVEKQIVLLREIFPDAQPYIAKIAAMPVEHWNVVASMLQLFNKGLIKEKKSQAKIGVPESYSKAYKVDNHLDLHSCQFWTSFNTAYRKNQKKAMEIIGTLLDKDVKSVESELKDVCPDLISFLHKNGGLTFQSAVDVSNKLLGRVVSEKSLFDACTSRSYQPRLFERTSKTVAEEELKDKLLHELALADLTEVEISVSPNDRAVIDGLTTSSVVILDGKQDISCSLRSLSIADVEGCRLLVVLNSNLAESSAVANELFGGPSIRFHLRTSQAPLIGIFSV</sequence>